<evidence type="ECO:0000313" key="13">
    <source>
        <dbReference type="EMBL" id="ACZ41693.1"/>
    </source>
</evidence>
<dbReference type="SMART" id="SM00382">
    <property type="entry name" value="AAA"/>
    <property type="match status" value="1"/>
</dbReference>
<name>D1CFI7_THET1</name>
<keyword evidence="4 9" id="KW-0378">Hydrolase</keyword>
<keyword evidence="2 9" id="KW-0963">Cytoplasm</keyword>
<feature type="binding site" evidence="9">
    <location>
        <begin position="203"/>
        <end position="207"/>
    </location>
    <ligand>
        <name>GTP</name>
        <dbReference type="ChEBI" id="CHEBI:37565"/>
    </ligand>
</feature>
<dbReference type="InterPro" id="IPR013822">
    <property type="entry name" value="Signal_recog_particl_SRP54_hlx"/>
</dbReference>
<dbReference type="InterPro" id="IPR004390">
    <property type="entry name" value="SR_rcpt_FtsY"/>
</dbReference>
<evidence type="ECO:0000256" key="4">
    <source>
        <dbReference type="ARBA" id="ARBA00022801"/>
    </source>
</evidence>
<evidence type="ECO:0000313" key="14">
    <source>
        <dbReference type="Proteomes" id="UP000000323"/>
    </source>
</evidence>
<dbReference type="STRING" id="525904.Tter_0776"/>
<comment type="caution">
    <text evidence="9">Lacks conserved residue(s) required for the propagation of feature annotation.</text>
</comment>
<dbReference type="EMBL" id="CP001825">
    <property type="protein sequence ID" value="ACZ41693.1"/>
    <property type="molecule type" value="Genomic_DNA"/>
</dbReference>
<dbReference type="HAMAP" id="MF_00920">
    <property type="entry name" value="FtsY"/>
    <property type="match status" value="1"/>
</dbReference>
<dbReference type="eggNOG" id="COG0552">
    <property type="taxonomic scope" value="Bacteria"/>
</dbReference>
<dbReference type="GO" id="GO:0005886">
    <property type="term" value="C:plasma membrane"/>
    <property type="evidence" value="ECO:0007669"/>
    <property type="project" value="UniProtKB-SubCell"/>
</dbReference>
<feature type="domain" description="AAA+ ATPase" evidence="10">
    <location>
        <begin position="113"/>
        <end position="265"/>
    </location>
</feature>
<comment type="catalytic activity">
    <reaction evidence="8 9">
        <text>GTP + H2O = GDP + phosphate + H(+)</text>
        <dbReference type="Rhea" id="RHEA:19669"/>
        <dbReference type="ChEBI" id="CHEBI:15377"/>
        <dbReference type="ChEBI" id="CHEBI:15378"/>
        <dbReference type="ChEBI" id="CHEBI:37565"/>
        <dbReference type="ChEBI" id="CHEBI:43474"/>
        <dbReference type="ChEBI" id="CHEBI:58189"/>
        <dbReference type="EC" id="3.6.5.4"/>
    </reaction>
</comment>
<feature type="domain" description="SRP54-type proteins GTP-binding" evidence="11">
    <location>
        <begin position="114"/>
        <end position="314"/>
    </location>
</feature>
<dbReference type="SMART" id="SM00963">
    <property type="entry name" value="SRP54_N"/>
    <property type="match status" value="1"/>
</dbReference>
<dbReference type="Proteomes" id="UP000000323">
    <property type="component" value="Chromosome 1"/>
</dbReference>
<evidence type="ECO:0000259" key="11">
    <source>
        <dbReference type="SMART" id="SM00962"/>
    </source>
</evidence>
<comment type="similarity">
    <text evidence="9">Belongs to the GTP-binding SRP family. FtsY subfamily.</text>
</comment>
<reference evidence="14" key="1">
    <citation type="journal article" date="2010" name="Stand. Genomic Sci.">
        <title>Complete genome sequence of 'Thermobaculum terrenum' type strain (YNP1).</title>
        <authorList>
            <person name="Kiss H."/>
            <person name="Cleland D."/>
            <person name="Lapidus A."/>
            <person name="Lucas S."/>
            <person name="Glavina Del Rio T."/>
            <person name="Nolan M."/>
            <person name="Tice H."/>
            <person name="Han C."/>
            <person name="Goodwin L."/>
            <person name="Pitluck S."/>
            <person name="Liolios K."/>
            <person name="Ivanova N."/>
            <person name="Mavromatis K."/>
            <person name="Ovchinnikova G."/>
            <person name="Pati A."/>
            <person name="Chen A."/>
            <person name="Palaniappan K."/>
            <person name="Land M."/>
            <person name="Hauser L."/>
            <person name="Chang Y."/>
            <person name="Jeffries C."/>
            <person name="Lu M."/>
            <person name="Brettin T."/>
            <person name="Detter J."/>
            <person name="Goker M."/>
            <person name="Tindall B."/>
            <person name="Beck B."/>
            <person name="McDermott T."/>
            <person name="Woyke T."/>
            <person name="Bristow J."/>
            <person name="Eisen J."/>
            <person name="Markowitz V."/>
            <person name="Hugenholtz P."/>
            <person name="Kyrpides N."/>
            <person name="Klenk H."/>
            <person name="Cheng J."/>
        </authorList>
    </citation>
    <scope>NUCLEOTIDE SEQUENCE [LARGE SCALE GENOMIC DNA]</scope>
    <source>
        <strain evidence="14">ATCC BAA-798 / YNP1</strain>
    </source>
</reference>
<organism evidence="13 14">
    <name type="scientific">Thermobaculum terrenum (strain ATCC BAA-798 / CCMEE 7001 / YNP1)</name>
    <dbReference type="NCBI Taxonomy" id="525904"/>
    <lineage>
        <taxon>Bacteria</taxon>
        <taxon>Bacillati</taxon>
        <taxon>Chloroflexota</taxon>
        <taxon>Chloroflexia</taxon>
        <taxon>Candidatus Thermobaculales</taxon>
        <taxon>Candidatus Thermobaculaceae</taxon>
        <taxon>Thermobaculum</taxon>
    </lineage>
</organism>
<gene>
    <name evidence="9" type="primary">ftsY</name>
    <name evidence="13" type="ordered locus">Tter_0776</name>
</gene>
<evidence type="ECO:0000256" key="9">
    <source>
        <dbReference type="HAMAP-Rule" id="MF_00920"/>
    </source>
</evidence>
<feature type="domain" description="Signal recognition particle SRP54 helical bundle" evidence="12">
    <location>
        <begin position="19"/>
        <end position="99"/>
    </location>
</feature>
<dbReference type="CDD" id="cd17874">
    <property type="entry name" value="FtsY"/>
    <property type="match status" value="1"/>
</dbReference>
<dbReference type="FunFam" id="1.20.120.140:FF:000002">
    <property type="entry name" value="Signal recognition particle receptor FtsY"/>
    <property type="match status" value="1"/>
</dbReference>
<evidence type="ECO:0000256" key="5">
    <source>
        <dbReference type="ARBA" id="ARBA00023134"/>
    </source>
</evidence>
<dbReference type="RefSeq" id="WP_012874728.1">
    <property type="nucleotide sequence ID" value="NC_013525.1"/>
</dbReference>
<dbReference type="PANTHER" id="PTHR43134:SF1">
    <property type="entry name" value="SIGNAL RECOGNITION PARTICLE RECEPTOR SUBUNIT ALPHA"/>
    <property type="match status" value="1"/>
</dbReference>
<accession>D1CFI7</accession>
<dbReference type="KEGG" id="ttr:Tter_0776"/>
<keyword evidence="5 9" id="KW-0342">GTP-binding</keyword>
<keyword evidence="14" id="KW-1185">Reference proteome</keyword>
<dbReference type="NCBIfam" id="TIGR00064">
    <property type="entry name" value="ftsY"/>
    <property type="match status" value="1"/>
</dbReference>
<dbReference type="InterPro" id="IPR000897">
    <property type="entry name" value="SRP54_GTPase_dom"/>
</dbReference>
<dbReference type="GO" id="GO:0005047">
    <property type="term" value="F:signal recognition particle binding"/>
    <property type="evidence" value="ECO:0007669"/>
    <property type="project" value="TreeGrafter"/>
</dbReference>
<sequence>MVFRFLKRRQDPQEREEKIESGLEKSRRGIFSQVAALFDREEITDSTWEELEELLIAADVGVETTLMLLDVLQDRVEAERIRRPSELRKALKEELQAILDSAPNQPVEVNDGELLVMLIVGVNGVGKTTTVAKLAHKFASEGAKVVVGAADTFRAAAIDQLQIWGERAGVPVIAGAPNSDPAAVVHDALAAARSRSADVLIVDTAGRLHTKYNLMEELKKIQRVIDRNGSPAQENLLVLDATTGQNGLVQARKFAQAVHLDGVVLAKMDGTAKGGIAFAIVNEMKIPIRYLTTGEKLGDIAEFDSKDFVNALLG</sequence>
<evidence type="ECO:0000256" key="1">
    <source>
        <dbReference type="ARBA" id="ARBA00022475"/>
    </source>
</evidence>
<dbReference type="OrthoDB" id="9804720at2"/>
<evidence type="ECO:0000259" key="12">
    <source>
        <dbReference type="SMART" id="SM00963"/>
    </source>
</evidence>
<dbReference type="SMART" id="SM00962">
    <property type="entry name" value="SRP54"/>
    <property type="match status" value="1"/>
</dbReference>
<dbReference type="Pfam" id="PF00448">
    <property type="entry name" value="SRP54"/>
    <property type="match status" value="1"/>
</dbReference>
<dbReference type="SUPFAM" id="SSF47364">
    <property type="entry name" value="Domain of the SRP/SRP receptor G-proteins"/>
    <property type="match status" value="1"/>
</dbReference>
<dbReference type="GO" id="GO:0005525">
    <property type="term" value="F:GTP binding"/>
    <property type="evidence" value="ECO:0007669"/>
    <property type="project" value="UniProtKB-UniRule"/>
</dbReference>
<keyword evidence="6 9" id="KW-0472">Membrane</keyword>
<dbReference type="InterPro" id="IPR042101">
    <property type="entry name" value="SRP54_N_sf"/>
</dbReference>
<comment type="function">
    <text evidence="9">Involved in targeting and insertion of nascent membrane proteins into the cytoplasmic membrane. Acts as a receptor for the complex formed by the signal recognition particle (SRP) and the ribosome-nascent chain (RNC).</text>
</comment>
<dbReference type="HOGENOM" id="CLU_009301_3_4_0"/>
<evidence type="ECO:0000256" key="2">
    <source>
        <dbReference type="ARBA" id="ARBA00022490"/>
    </source>
</evidence>
<dbReference type="Gene3D" id="3.40.50.300">
    <property type="entry name" value="P-loop containing nucleotide triphosphate hydrolases"/>
    <property type="match status" value="1"/>
</dbReference>
<evidence type="ECO:0000256" key="7">
    <source>
        <dbReference type="ARBA" id="ARBA00023170"/>
    </source>
</evidence>
<comment type="subunit">
    <text evidence="9">Part of the signal recognition particle protein translocation system, which is composed of SRP and FtsY.</text>
</comment>
<dbReference type="InterPro" id="IPR003593">
    <property type="entry name" value="AAA+_ATPase"/>
</dbReference>
<feature type="binding site" evidence="9">
    <location>
        <begin position="121"/>
        <end position="128"/>
    </location>
    <ligand>
        <name>GTP</name>
        <dbReference type="ChEBI" id="CHEBI:37565"/>
    </ligand>
</feature>
<protein>
    <recommendedName>
        <fullName evidence="9">Signal recognition particle receptor FtsY</fullName>
        <shortName evidence="9">SRP receptor</shortName>
        <ecNumber evidence="9">3.6.5.4</ecNumber>
    </recommendedName>
</protein>
<evidence type="ECO:0000259" key="10">
    <source>
        <dbReference type="SMART" id="SM00382"/>
    </source>
</evidence>
<evidence type="ECO:0000256" key="8">
    <source>
        <dbReference type="ARBA" id="ARBA00048027"/>
    </source>
</evidence>
<evidence type="ECO:0000256" key="6">
    <source>
        <dbReference type="ARBA" id="ARBA00023136"/>
    </source>
</evidence>
<proteinExistence type="inferred from homology"/>
<keyword evidence="3 9" id="KW-0547">Nucleotide-binding</keyword>
<dbReference type="Gene3D" id="1.20.120.140">
    <property type="entry name" value="Signal recognition particle SRP54, nucleotide-binding domain"/>
    <property type="match status" value="1"/>
</dbReference>
<dbReference type="AlphaFoldDB" id="D1CFI7"/>
<dbReference type="EC" id="3.6.5.4" evidence="9"/>
<comment type="subcellular location">
    <subcellularLocation>
        <location evidence="9">Cell membrane</location>
        <topology evidence="9">Peripheral membrane protein</topology>
        <orientation evidence="9">Cytoplasmic side</orientation>
    </subcellularLocation>
    <subcellularLocation>
        <location evidence="9">Cytoplasm</location>
    </subcellularLocation>
</comment>
<dbReference type="Pfam" id="PF02881">
    <property type="entry name" value="SRP54_N"/>
    <property type="match status" value="1"/>
</dbReference>
<keyword evidence="7 9" id="KW-0675">Receptor</keyword>
<dbReference type="FunFam" id="3.40.50.300:FF:000053">
    <property type="entry name" value="Signal recognition particle receptor FtsY"/>
    <property type="match status" value="1"/>
</dbReference>
<dbReference type="GO" id="GO:0003924">
    <property type="term" value="F:GTPase activity"/>
    <property type="evidence" value="ECO:0007669"/>
    <property type="project" value="UniProtKB-UniRule"/>
</dbReference>
<dbReference type="GO" id="GO:0006614">
    <property type="term" value="P:SRP-dependent cotranslational protein targeting to membrane"/>
    <property type="evidence" value="ECO:0007669"/>
    <property type="project" value="InterPro"/>
</dbReference>
<dbReference type="SUPFAM" id="SSF52540">
    <property type="entry name" value="P-loop containing nucleoside triphosphate hydrolases"/>
    <property type="match status" value="1"/>
</dbReference>
<keyword evidence="1 9" id="KW-1003">Cell membrane</keyword>
<dbReference type="PANTHER" id="PTHR43134">
    <property type="entry name" value="SIGNAL RECOGNITION PARTICLE RECEPTOR SUBUNIT ALPHA"/>
    <property type="match status" value="1"/>
</dbReference>
<dbReference type="InterPro" id="IPR027417">
    <property type="entry name" value="P-loop_NTPase"/>
</dbReference>
<dbReference type="InterPro" id="IPR036225">
    <property type="entry name" value="SRP/SRP_N"/>
</dbReference>
<evidence type="ECO:0000256" key="3">
    <source>
        <dbReference type="ARBA" id="ARBA00022741"/>
    </source>
</evidence>
<dbReference type="GO" id="GO:0005737">
    <property type="term" value="C:cytoplasm"/>
    <property type="evidence" value="ECO:0007669"/>
    <property type="project" value="UniProtKB-SubCell"/>
</dbReference>